<dbReference type="GO" id="GO:0003824">
    <property type="term" value="F:catalytic activity"/>
    <property type="evidence" value="ECO:0007669"/>
    <property type="project" value="InterPro"/>
</dbReference>
<dbReference type="InterPro" id="IPR042099">
    <property type="entry name" value="ANL_N_sf"/>
</dbReference>
<dbReference type="Gene3D" id="3.30.559.10">
    <property type="entry name" value="Chloramphenicol acetyltransferase-like domain"/>
    <property type="match status" value="2"/>
</dbReference>
<dbReference type="CDD" id="cd19543">
    <property type="entry name" value="DCL_NRPS"/>
    <property type="match status" value="1"/>
</dbReference>
<dbReference type="InterPro" id="IPR045851">
    <property type="entry name" value="AMP-bd_C_sf"/>
</dbReference>
<dbReference type="SUPFAM" id="SSF53474">
    <property type="entry name" value="alpha/beta-Hydrolases"/>
    <property type="match status" value="1"/>
</dbReference>
<dbReference type="SMART" id="SM01294">
    <property type="entry name" value="PKS_PP_betabranch"/>
    <property type="match status" value="1"/>
</dbReference>
<dbReference type="Pfam" id="PF13193">
    <property type="entry name" value="AMP-binding_C"/>
    <property type="match status" value="2"/>
</dbReference>
<dbReference type="GO" id="GO:0017000">
    <property type="term" value="P:antibiotic biosynthetic process"/>
    <property type="evidence" value="ECO:0007669"/>
    <property type="project" value="UniProtKB-KW"/>
</dbReference>
<dbReference type="RefSeq" id="WP_149654024.1">
    <property type="nucleotide sequence ID" value="NZ_VTZN01000055.1"/>
</dbReference>
<dbReference type="InterPro" id="IPR000873">
    <property type="entry name" value="AMP-dep_synth/lig_dom"/>
</dbReference>
<dbReference type="SUPFAM" id="SSF47336">
    <property type="entry name" value="ACP-like"/>
    <property type="match status" value="2"/>
</dbReference>
<keyword evidence="5" id="KW-0677">Repeat</keyword>
<dbReference type="Pfam" id="PF00668">
    <property type="entry name" value="Condensation"/>
    <property type="match status" value="2"/>
</dbReference>
<organism evidence="8 9">
    <name type="scientific">Mycobacterium simiae</name>
    <name type="common">Mycobacterium habana</name>
    <dbReference type="NCBI Taxonomy" id="1784"/>
    <lineage>
        <taxon>Bacteria</taxon>
        <taxon>Bacillati</taxon>
        <taxon>Actinomycetota</taxon>
        <taxon>Actinomycetes</taxon>
        <taxon>Mycobacteriales</taxon>
        <taxon>Mycobacteriaceae</taxon>
        <taxon>Mycobacterium</taxon>
        <taxon>Mycobacterium simiae complex</taxon>
    </lineage>
</organism>
<dbReference type="InterPro" id="IPR029058">
    <property type="entry name" value="AB_hydrolase_fold"/>
</dbReference>
<feature type="domain" description="Carrier" evidence="7">
    <location>
        <begin position="156"/>
        <end position="230"/>
    </location>
</feature>
<dbReference type="InterPro" id="IPR001031">
    <property type="entry name" value="Thioesterase"/>
</dbReference>
<dbReference type="SUPFAM" id="SSF56801">
    <property type="entry name" value="Acetyl-CoA synthetase-like"/>
    <property type="match status" value="2"/>
</dbReference>
<evidence type="ECO:0000313" key="8">
    <source>
        <dbReference type="EMBL" id="KAA1250167.1"/>
    </source>
</evidence>
<dbReference type="NCBIfam" id="TIGR01733">
    <property type="entry name" value="AA-adenyl-dom"/>
    <property type="match status" value="1"/>
</dbReference>
<evidence type="ECO:0000256" key="2">
    <source>
        <dbReference type="ARBA" id="ARBA00006432"/>
    </source>
</evidence>
<comment type="caution">
    <text evidence="8">The sequence shown here is derived from an EMBL/GenBank/DDBJ whole genome shotgun (WGS) entry which is preliminary data.</text>
</comment>
<dbReference type="FunFam" id="2.30.38.10:FF:000001">
    <property type="entry name" value="Non-ribosomal peptide synthetase PvdI"/>
    <property type="match status" value="1"/>
</dbReference>
<dbReference type="EMBL" id="VTZN01000055">
    <property type="protein sequence ID" value="KAA1250167.1"/>
    <property type="molecule type" value="Genomic_DNA"/>
</dbReference>
<dbReference type="GO" id="GO:0005737">
    <property type="term" value="C:cytoplasm"/>
    <property type="evidence" value="ECO:0007669"/>
    <property type="project" value="TreeGrafter"/>
</dbReference>
<feature type="domain" description="Carrier" evidence="7">
    <location>
        <begin position="1651"/>
        <end position="1726"/>
    </location>
</feature>
<dbReference type="InterPro" id="IPR001242">
    <property type="entry name" value="Condensation_dom"/>
</dbReference>
<proteinExistence type="inferred from homology"/>
<dbReference type="Gene3D" id="3.40.50.1820">
    <property type="entry name" value="alpha/beta hydrolase"/>
    <property type="match status" value="1"/>
</dbReference>
<comment type="cofactor">
    <cofactor evidence="1">
        <name>pantetheine 4'-phosphate</name>
        <dbReference type="ChEBI" id="CHEBI:47942"/>
    </cofactor>
</comment>
<dbReference type="Pfam" id="PF00501">
    <property type="entry name" value="AMP-binding"/>
    <property type="match status" value="1"/>
</dbReference>
<dbReference type="FunFam" id="1.10.1200.10:FF:000005">
    <property type="entry name" value="Nonribosomal peptide synthetase 1"/>
    <property type="match status" value="2"/>
</dbReference>
<dbReference type="InterPro" id="IPR020806">
    <property type="entry name" value="PKS_PP-bd"/>
</dbReference>
<dbReference type="InterPro" id="IPR009081">
    <property type="entry name" value="PP-bd_ACP"/>
</dbReference>
<dbReference type="InterPro" id="IPR023213">
    <property type="entry name" value="CAT-like_dom_sf"/>
</dbReference>
<dbReference type="FunFam" id="3.40.50.12780:FF:000012">
    <property type="entry name" value="Non-ribosomal peptide synthetase"/>
    <property type="match status" value="1"/>
</dbReference>
<reference evidence="8 9" key="1">
    <citation type="submission" date="2019-09" db="EMBL/GenBank/DDBJ databases">
        <title>Report of infection by Mycobacterium simiae a patient suffering from pulmonary tuberculosis.</title>
        <authorList>
            <person name="Mohanty P.S."/>
            <person name="Bansal A.K."/>
            <person name="Singh H."/>
            <person name="Sharma S."/>
            <person name="Patil S.A."/>
            <person name="Upadhaya P."/>
            <person name="Singh P.K."/>
            <person name="Kumar D."/>
            <person name="Kumar S."/>
            <person name="Singh R.K."/>
            <person name="Chaudhary B."/>
        </authorList>
    </citation>
    <scope>NUCLEOTIDE SEQUENCE [LARGE SCALE GENOMIC DNA]</scope>
    <source>
        <strain evidence="8 9">JAL-560-SIM</strain>
    </source>
</reference>
<name>A0A5B1BNG6_MYCSI</name>
<dbReference type="FunFam" id="3.40.50.980:FF:000001">
    <property type="entry name" value="Non-ribosomal peptide synthetase"/>
    <property type="match status" value="1"/>
</dbReference>
<dbReference type="InterPro" id="IPR020845">
    <property type="entry name" value="AMP-binding_CS"/>
</dbReference>
<keyword evidence="6" id="KW-0045">Antibiotic biosynthesis</keyword>
<dbReference type="PANTHER" id="PTHR45527:SF1">
    <property type="entry name" value="FATTY ACID SYNTHASE"/>
    <property type="match status" value="1"/>
</dbReference>
<dbReference type="Gene3D" id="3.30.559.30">
    <property type="entry name" value="Nonribosomal peptide synthetase, condensation domain"/>
    <property type="match status" value="2"/>
</dbReference>
<dbReference type="Proteomes" id="UP000324701">
    <property type="component" value="Unassembled WGS sequence"/>
</dbReference>
<keyword evidence="4" id="KW-0597">Phosphoprotein</keyword>
<dbReference type="Pfam" id="PF00975">
    <property type="entry name" value="Thioesterase"/>
    <property type="match status" value="1"/>
</dbReference>
<evidence type="ECO:0000259" key="7">
    <source>
        <dbReference type="PROSITE" id="PS50075"/>
    </source>
</evidence>
<dbReference type="InterPro" id="IPR006162">
    <property type="entry name" value="Ppantetheine_attach_site"/>
</dbReference>
<evidence type="ECO:0000256" key="3">
    <source>
        <dbReference type="ARBA" id="ARBA00022450"/>
    </source>
</evidence>
<dbReference type="Gene3D" id="2.30.38.10">
    <property type="entry name" value="Luciferase, Domain 3"/>
    <property type="match status" value="1"/>
</dbReference>
<evidence type="ECO:0000256" key="4">
    <source>
        <dbReference type="ARBA" id="ARBA00022553"/>
    </source>
</evidence>
<dbReference type="GO" id="GO:0044550">
    <property type="term" value="P:secondary metabolite biosynthetic process"/>
    <property type="evidence" value="ECO:0007669"/>
    <property type="project" value="UniProtKB-ARBA"/>
</dbReference>
<dbReference type="GO" id="GO:0043041">
    <property type="term" value="P:amino acid activation for nonribosomal peptide biosynthetic process"/>
    <property type="evidence" value="ECO:0007669"/>
    <property type="project" value="TreeGrafter"/>
</dbReference>
<protein>
    <submittedName>
        <fullName evidence="8">Amino acid adenylation domain-containing protein</fullName>
    </submittedName>
</protein>
<dbReference type="PROSITE" id="PS00455">
    <property type="entry name" value="AMP_BINDING"/>
    <property type="match status" value="1"/>
</dbReference>
<dbReference type="Gene3D" id="1.10.1200.10">
    <property type="entry name" value="ACP-like"/>
    <property type="match status" value="1"/>
</dbReference>
<gene>
    <name evidence="8" type="ORF">F0Q45_11205</name>
</gene>
<feature type="non-terminal residue" evidence="8">
    <location>
        <position position="1"/>
    </location>
</feature>
<comment type="similarity">
    <text evidence="2">Belongs to the ATP-dependent AMP-binding enzyme family.</text>
</comment>
<dbReference type="NCBIfam" id="TIGR01720">
    <property type="entry name" value="NRPS-para261"/>
    <property type="match status" value="1"/>
</dbReference>
<dbReference type="FunFam" id="3.30.300.30:FF:000010">
    <property type="entry name" value="Enterobactin synthetase component F"/>
    <property type="match status" value="2"/>
</dbReference>
<dbReference type="PROSITE" id="PS50075">
    <property type="entry name" value="CARRIER"/>
    <property type="match status" value="2"/>
</dbReference>
<dbReference type="InterPro" id="IPR025110">
    <property type="entry name" value="AMP-bd_C"/>
</dbReference>
<keyword evidence="3" id="KW-0596">Phosphopantetheine</keyword>
<dbReference type="Gene3D" id="3.30.300.30">
    <property type="match status" value="2"/>
</dbReference>
<dbReference type="SMART" id="SM00823">
    <property type="entry name" value="PKS_PP"/>
    <property type="match status" value="2"/>
</dbReference>
<evidence type="ECO:0000313" key="9">
    <source>
        <dbReference type="Proteomes" id="UP000324701"/>
    </source>
</evidence>
<dbReference type="InterPro" id="IPR010060">
    <property type="entry name" value="NRPS_synth"/>
</dbReference>
<dbReference type="PROSITE" id="PS00012">
    <property type="entry name" value="PHOSPHOPANTETHEINE"/>
    <property type="match status" value="2"/>
</dbReference>
<dbReference type="InterPro" id="IPR010071">
    <property type="entry name" value="AA_adenyl_dom"/>
</dbReference>
<keyword evidence="9" id="KW-1185">Reference proteome</keyword>
<evidence type="ECO:0000256" key="5">
    <source>
        <dbReference type="ARBA" id="ARBA00022737"/>
    </source>
</evidence>
<dbReference type="GO" id="GO:0031177">
    <property type="term" value="F:phosphopantetheine binding"/>
    <property type="evidence" value="ECO:0007669"/>
    <property type="project" value="InterPro"/>
</dbReference>
<dbReference type="OrthoDB" id="4501954at2"/>
<dbReference type="PANTHER" id="PTHR45527">
    <property type="entry name" value="NONRIBOSOMAL PEPTIDE SYNTHETASE"/>
    <property type="match status" value="1"/>
</dbReference>
<accession>A0A5B1BNG6</accession>
<dbReference type="UniPathway" id="UPA00011"/>
<sequence length="1995" mass="215084">VGVGYLRRSGLTAARFVACPFGGAGAPGTRMYRTGDLVRWRTDGQLAFLGRADDQVKIRGYRIEPAEIAAALTELDGVEHAVVIAREDRPGDKRLVAYLTGTADPAQVRTQLAAQLPCYILPAAIVVLPQLPLTLNGKLDTRALPAPEYTSDHYQGPSTAVEEILAAIYAEVLGLDRVSVEDSFFELGGDSILSMRVAARARAAGVLCRPRDIFTHQSVAGLARVASFTQDDRHTAADDGLGEVTITPIIRWLESIDGPVGQFNQTMLLQAPRHSTPADVVALLQVLLDRHPMLRLQVKHDNNASGRTSGWTLWVPQPGSVEAHNCLQHDTVCSAATIAAAHSRLNPTAGVMLSAVWISSTAQLVLAIHHLAVDAVSWPILLEDLNTAWHQHRNGQQIALPTRGTSFRQWATRLAEHAHHPSVTDHARTWQHINAIPAALPAAAPAVDTFASAGRLSTALDVATTRILLSDVPAAFHTGIQDILLIAYALAWTEFLDTNNTPISIDVEGHGRHEELARGIDLSHTVGWFTTKYPIALTIDRLPWATIMAGDPAMAAIIKHAKEQLRALPDGITYGLLRYLNPDIDLTAPDPPIGFNYLGRSAPADASCTDQTWRVAGSPRIDTSTTGLSMPLVHTAEVNAITIDTDTGPQLHANWTWATTILDHTQVTRISQLWFEALTGICTHVRNGGGGLTPSDIAPTTLNQEQIEVLEHTYSVDDLLPLTPLQQGLLFHTSDTHDAAEPYVVQIEIGLSGRLDHRGLRDAVQAVLNRHPNLAARFVYQDVDEPVQVIVADPMLPWRYVDLTEAGKRQPDIERLCADERAAVADVTHNSPFRAALIRTAPDRHLLVLTNHHVVCDGWSLQILLREIFAGYHGQRLPAPAPYRNYLAWLAHQDRHSAQTAWRTLFSGFETPTLLGPRDRFRPAQRGVTSFQLPSGITAALAGLARAHHTTVNIVLQAAWAHLLGGLTGHHDVAFGTTVSGRPADLPDAQTMVGLLINTVAVRATTTAHTTTTELLHQLHQRHNDTLDHQHLALSDIHRASGHDILFDTLLVYENYPISPSLPPGEHDLTITDLTSREAAHYPLALVVLPGPQLAFHIEFATDIFAAHRIDALIERLQRLLQIMATQPDRALSTVDLLSETENTSLAAWGNRAALTTTPAPVSIPALFGAQTARTPDAVALAFQDSSLTYRQLDTAANRLAHRLAHHGVVRGDVVALLLPRGAQAIVAILAVLKAGAAYLPIEPTQPDARIALMLDDAAPVTAVTTSELASRLAGHNLAVIDANDSTLITEPDMALPAPAAENIAYILYTSGTTGTPKGVAISHHNITQLFTSPTSFAPSPGQTVTQCHSYAFDLSTFEIWSALLHGGRLVIVPESVTRSPADLHALLVSERVDMLTQTPSAVAMLSPRGLESTTLVVGGEACPREVIDRWAPGRVMVNAYGPTETTMYISMSAPLHPASEATAIGRAVAGAALFVLDQWLRPVPEGVPGELYVGGQGVGNGYWRQSALTAARFVACPCGGSGTRMYRTGDLVRWNADGQLHYVGRADEQVKIRGYRIEPAEIATALNTLEGVNQAVVITREDRPGDKRLVGYLTGDVDTAAARAALASRLPHYMLPAALVVLPALPLTVNGKLDTRALPAPDYTSDHYRAPTTAVEEILATIYAQVLGLDRVGIDDSFFDLGGDSLLAMRAIAAVNAALDTRIAVRTLFRTPTIEALSQQLSAPGNSVDVVPVEVLNDGPGTPLFCLSPGGGLSWPYRSLRSYLDCPIIGIQQLPHDGQAEPKSLRDQAKKHADTIQALHPDGPYHLLGWSFGGIVAHAIAVELQRRGCTVARLLALDPVLAPDAPDADDNGANGQDLMTESEAMLAIMKAAGIDNTEPSRPLAYPQVAARMHQPDTAQFALPSRQLVDVMVKNINTNTALRSQHVPDIFDGDMIIFSAQPANGSSTLEPMWRPYVAGSITEYRVDCAHEEMLSAPSLKLYGDQLAAALASTGE</sequence>
<dbReference type="Pfam" id="PF00550">
    <property type="entry name" value="PP-binding"/>
    <property type="match status" value="2"/>
</dbReference>
<evidence type="ECO:0000256" key="6">
    <source>
        <dbReference type="ARBA" id="ARBA00023194"/>
    </source>
</evidence>
<evidence type="ECO:0000256" key="1">
    <source>
        <dbReference type="ARBA" id="ARBA00001957"/>
    </source>
</evidence>
<dbReference type="Gene3D" id="3.40.50.12780">
    <property type="entry name" value="N-terminal domain of ligase-like"/>
    <property type="match status" value="1"/>
</dbReference>
<dbReference type="SUPFAM" id="SSF52777">
    <property type="entry name" value="CoA-dependent acyltransferases"/>
    <property type="match status" value="4"/>
</dbReference>
<dbReference type="GO" id="GO:0008610">
    <property type="term" value="P:lipid biosynthetic process"/>
    <property type="evidence" value="ECO:0007669"/>
    <property type="project" value="UniProtKB-ARBA"/>
</dbReference>
<dbReference type="InterPro" id="IPR036736">
    <property type="entry name" value="ACP-like_sf"/>
</dbReference>